<reference evidence="1 2" key="1">
    <citation type="submission" date="2018-08" db="EMBL/GenBank/DDBJ databases">
        <title>Genome sequence of strict halophilic Halobacillus trueperi SS1 isolated from Lunsu, a salty water body of North West Himalayas.</title>
        <authorList>
            <person name="Gupta S."/>
            <person name="Sharma P."/>
            <person name="Dev K."/>
            <person name="Baumler D."/>
            <person name="Sourirajan A."/>
        </authorList>
    </citation>
    <scope>NUCLEOTIDE SEQUENCE [LARGE SCALE GENOMIC DNA]</scope>
    <source>
        <strain evidence="1 2">SS1</strain>
    </source>
</reference>
<name>A0A3D8VST9_9BACI</name>
<feature type="non-terminal residue" evidence="1">
    <location>
        <position position="69"/>
    </location>
</feature>
<proteinExistence type="predicted"/>
<dbReference type="Proteomes" id="UP000257032">
    <property type="component" value="Unassembled WGS sequence"/>
</dbReference>
<comment type="caution">
    <text evidence="1">The sequence shown here is derived from an EMBL/GenBank/DDBJ whole genome shotgun (WGS) entry which is preliminary data.</text>
</comment>
<organism evidence="1 2">
    <name type="scientific">Halobacillus trueperi</name>
    <dbReference type="NCBI Taxonomy" id="156205"/>
    <lineage>
        <taxon>Bacteria</taxon>
        <taxon>Bacillati</taxon>
        <taxon>Bacillota</taxon>
        <taxon>Bacilli</taxon>
        <taxon>Bacillales</taxon>
        <taxon>Bacillaceae</taxon>
        <taxon>Halobacillus</taxon>
    </lineage>
</organism>
<sequence>MGNEPLYQVGWSSRSIKRSASSFYVLWSGLYEPLPLMIKADLLEVVSRISHGKGAEGNGETPAGKKCLV</sequence>
<evidence type="ECO:0000313" key="1">
    <source>
        <dbReference type="EMBL" id="RDY72331.1"/>
    </source>
</evidence>
<protein>
    <submittedName>
        <fullName evidence="1">Uncharacterized protein</fullName>
    </submittedName>
</protein>
<accession>A0A3D8VST9</accession>
<evidence type="ECO:0000313" key="2">
    <source>
        <dbReference type="Proteomes" id="UP000257032"/>
    </source>
</evidence>
<gene>
    <name evidence="1" type="ORF">DXT76_02980</name>
</gene>
<dbReference type="EMBL" id="QTLC01000018">
    <property type="protein sequence ID" value="RDY72331.1"/>
    <property type="molecule type" value="Genomic_DNA"/>
</dbReference>
<dbReference type="AlphaFoldDB" id="A0A3D8VST9"/>